<evidence type="ECO:0000313" key="6">
    <source>
        <dbReference type="EMBL" id="HHQ15480.1"/>
    </source>
</evidence>
<dbReference type="GO" id="GO:0030026">
    <property type="term" value="P:intracellular manganese ion homeostasis"/>
    <property type="evidence" value="ECO:0007669"/>
    <property type="project" value="InterPro"/>
</dbReference>
<dbReference type="CDD" id="cd01044">
    <property type="entry name" value="Ferritin_CCC1_N"/>
    <property type="match status" value="1"/>
</dbReference>
<evidence type="ECO:0000256" key="2">
    <source>
        <dbReference type="ARBA" id="ARBA00022692"/>
    </source>
</evidence>
<dbReference type="CDD" id="cd02431">
    <property type="entry name" value="Ferritin_CCC1_C"/>
    <property type="match status" value="1"/>
</dbReference>
<reference evidence="6" key="1">
    <citation type="journal article" date="2020" name="mSystems">
        <title>Genome- and Community-Level Interaction Insights into Carbon Utilization and Element Cycling Functions of Hydrothermarchaeota in Hydrothermal Sediment.</title>
        <authorList>
            <person name="Zhou Z."/>
            <person name="Liu Y."/>
            <person name="Xu W."/>
            <person name="Pan J."/>
            <person name="Luo Z.H."/>
            <person name="Li M."/>
        </authorList>
    </citation>
    <scope>NUCLEOTIDE SEQUENCE [LARGE SCALE GENOMIC DNA]</scope>
    <source>
        <strain evidence="6">SpSt-106</strain>
    </source>
</reference>
<gene>
    <name evidence="6" type="ORF">ENM15_01485</name>
</gene>
<feature type="transmembrane region" description="Helical" evidence="5">
    <location>
        <begin position="261"/>
        <end position="283"/>
    </location>
</feature>
<evidence type="ECO:0000256" key="5">
    <source>
        <dbReference type="SAM" id="Phobius"/>
    </source>
</evidence>
<proteinExistence type="predicted"/>
<dbReference type="GO" id="GO:0012505">
    <property type="term" value="C:endomembrane system"/>
    <property type="evidence" value="ECO:0007669"/>
    <property type="project" value="UniProtKB-SubCell"/>
</dbReference>
<feature type="transmembrane region" description="Helical" evidence="5">
    <location>
        <begin position="67"/>
        <end position="86"/>
    </location>
</feature>
<comment type="caution">
    <text evidence="6">The sequence shown here is derived from an EMBL/GenBank/DDBJ whole genome shotgun (WGS) entry which is preliminary data.</text>
</comment>
<name>A0A7V6CD95_9BACT</name>
<dbReference type="InterPro" id="IPR039376">
    <property type="entry name" value="Ferritin_CCC1_N"/>
</dbReference>
<sequence length="287" mass="32452">MEKEILKLIENFQKNEITEEYVYRKLAKLVKDKNSETLLKIANEEGKHASIWAKYTGKNFKPNRIKAFFYLFIAWIFGFTFAIKLMERNEKRAEKAYANLIGKIPEAQSILYEEETHEKELASMLDEERLNYVGSMVLGLNDALVELTGALAGLTFALQNTKLIGITAFIIGVSAALSMSASEYLSTRSEGGKRSPLKAALYTGIAYLLTVIVLVFSYFIVSHYLFALGIAFFGALTIILIFTFFVSVVQERSFIRFFFEMFLVSSGVAIFSFCIGILARTLFKVEV</sequence>
<evidence type="ECO:0000256" key="1">
    <source>
        <dbReference type="ARBA" id="ARBA00004127"/>
    </source>
</evidence>
<feature type="transmembrane region" description="Helical" evidence="5">
    <location>
        <begin position="226"/>
        <end position="249"/>
    </location>
</feature>
<accession>A0A7V6CD95</accession>
<keyword evidence="3 5" id="KW-1133">Transmembrane helix</keyword>
<feature type="transmembrane region" description="Helical" evidence="5">
    <location>
        <begin position="132"/>
        <end position="157"/>
    </location>
</feature>
<feature type="transmembrane region" description="Helical" evidence="5">
    <location>
        <begin position="163"/>
        <end position="187"/>
    </location>
</feature>
<evidence type="ECO:0000256" key="3">
    <source>
        <dbReference type="ARBA" id="ARBA00022989"/>
    </source>
</evidence>
<dbReference type="InterPro" id="IPR008217">
    <property type="entry name" value="Ccc1_fam"/>
</dbReference>
<keyword evidence="4 5" id="KW-0472">Membrane</keyword>
<dbReference type="InterPro" id="IPR009078">
    <property type="entry name" value="Ferritin-like_SF"/>
</dbReference>
<comment type="subcellular location">
    <subcellularLocation>
        <location evidence="1">Endomembrane system</location>
        <topology evidence="1">Multi-pass membrane protein</topology>
    </subcellularLocation>
</comment>
<dbReference type="SUPFAM" id="SSF47240">
    <property type="entry name" value="Ferritin-like"/>
    <property type="match status" value="1"/>
</dbReference>
<dbReference type="AlphaFoldDB" id="A0A7V6CD95"/>
<feature type="transmembrane region" description="Helical" evidence="5">
    <location>
        <begin position="199"/>
        <end position="220"/>
    </location>
</feature>
<dbReference type="GO" id="GO:0005384">
    <property type="term" value="F:manganese ion transmembrane transporter activity"/>
    <property type="evidence" value="ECO:0007669"/>
    <property type="project" value="InterPro"/>
</dbReference>
<protein>
    <submittedName>
        <fullName evidence="6">Rubrerythrin family protein</fullName>
    </submittedName>
</protein>
<dbReference type="EMBL" id="DRWR01000026">
    <property type="protein sequence ID" value="HHQ15480.1"/>
    <property type="molecule type" value="Genomic_DNA"/>
</dbReference>
<dbReference type="Pfam" id="PF01988">
    <property type="entry name" value="VIT1"/>
    <property type="match status" value="1"/>
</dbReference>
<keyword evidence="2 5" id="KW-0812">Transmembrane</keyword>
<evidence type="ECO:0000256" key="4">
    <source>
        <dbReference type="ARBA" id="ARBA00023136"/>
    </source>
</evidence>
<organism evidence="6">
    <name type="scientific">Thermodesulfobacterium geofontis</name>
    <dbReference type="NCBI Taxonomy" id="1295609"/>
    <lineage>
        <taxon>Bacteria</taxon>
        <taxon>Pseudomonadati</taxon>
        <taxon>Thermodesulfobacteriota</taxon>
        <taxon>Thermodesulfobacteria</taxon>
        <taxon>Thermodesulfobacteriales</taxon>
        <taxon>Thermodesulfobacteriaceae</taxon>
        <taxon>Thermodesulfobacterium</taxon>
    </lineage>
</organism>